<dbReference type="AlphaFoldDB" id="A0A640KDH1"/>
<dbReference type="Proteomes" id="UP000419144">
    <property type="component" value="Unassembled WGS sequence"/>
</dbReference>
<organism evidence="2 3">
    <name type="scientific">Leishmania tarentolae</name>
    <name type="common">Sauroleishmania tarentolae</name>
    <dbReference type="NCBI Taxonomy" id="5689"/>
    <lineage>
        <taxon>Eukaryota</taxon>
        <taxon>Discoba</taxon>
        <taxon>Euglenozoa</taxon>
        <taxon>Kinetoplastea</taxon>
        <taxon>Metakinetoplastina</taxon>
        <taxon>Trypanosomatida</taxon>
        <taxon>Trypanosomatidae</taxon>
        <taxon>Leishmaniinae</taxon>
        <taxon>Leishmania</taxon>
        <taxon>lizard Leishmania</taxon>
    </lineage>
</organism>
<dbReference type="OrthoDB" id="267251at2759"/>
<dbReference type="VEuPathDB" id="TriTrypDB:LtaPh_0305100"/>
<proteinExistence type="predicted"/>
<comment type="caution">
    <text evidence="2">The sequence shown here is derived from an EMBL/GenBank/DDBJ whole genome shotgun (WGS) entry which is preliminary data.</text>
</comment>
<feature type="compositionally biased region" description="Low complexity" evidence="1">
    <location>
        <begin position="313"/>
        <end position="322"/>
    </location>
</feature>
<gene>
    <name evidence="2" type="ORF">LtaPh_0305100</name>
</gene>
<name>A0A640KDH1_LEITA</name>
<keyword evidence="3" id="KW-1185">Reference proteome</keyword>
<feature type="region of interest" description="Disordered" evidence="1">
    <location>
        <begin position="358"/>
        <end position="385"/>
    </location>
</feature>
<feature type="compositionally biased region" description="Polar residues" evidence="1">
    <location>
        <begin position="195"/>
        <end position="213"/>
    </location>
</feature>
<evidence type="ECO:0000256" key="1">
    <source>
        <dbReference type="SAM" id="MobiDB-lite"/>
    </source>
</evidence>
<reference evidence="2" key="1">
    <citation type="submission" date="2019-11" db="EMBL/GenBank/DDBJ databases">
        <title>Leishmania tarentolae CDS.</title>
        <authorList>
            <person name="Goto Y."/>
            <person name="Yamagishi J."/>
        </authorList>
    </citation>
    <scope>NUCLEOTIDE SEQUENCE [LARGE SCALE GENOMIC DNA]</scope>
    <source>
        <strain evidence="2">Parrot Tar II</strain>
    </source>
</reference>
<evidence type="ECO:0000313" key="3">
    <source>
        <dbReference type="Proteomes" id="UP000419144"/>
    </source>
</evidence>
<dbReference type="EMBL" id="BLBS01000003">
    <property type="protein sequence ID" value="GET85559.1"/>
    <property type="molecule type" value="Genomic_DNA"/>
</dbReference>
<sequence>MSSDFETLSCSPECSEPGERRGISSGASSDFGALDDLVDRNDVQRLRRIAARHVDAVVDAHQAPSCEHANTHSGRHASVLHGYRTDSATGEVQATSPAARGGDCDKRHPFTERPANCCRLPATVAHNRVKSRESVDNPEDAFAATVVTPRSTGGMPPWAATAAAVTSSAAHAWAFVGREQSSPIERRVTCPPDSGSLTSVTSTAIRTDSATTRRTPDSTNDDDSAEDDGRAEEERADVKCSHTVQHQGLERDVSIDAVASHIPKPTSRTPRHRSAQDFDGFYNTGLLLDDDDDDDDDAAESEQGHGPACALDSAATSSPSAALPASLRRIRGPCEPCGNCAPIGFPRACVITAASHPHTDWHGERPAPPTATNATSVSAPRSLTTASRRKAAGDQLCRLAVVLPTMTTVHWLSLVITVLVPVNLLCLDVMALGWIRRRVDASYGGACALQLSSWSKAHTSLRVVICGASGVSTGVAESPLSCANDSQYTLNLGATTVTPTSGGSTACSSNSERVDAESTSFSSAHTVPALCSVILWLLAPNGLLCRLVIHQFRRPTKEAVTDEQATEDVSVVDLSRSVSATAATRTDDYHQLRAEWQVCCDVYAHVRQLAPKLEVLELVIRYACLWVMLHAPLSCAATASEWTHTWLLQAPVPEDETVVAQNDSVTASVAPRLATDAIVAA</sequence>
<feature type="region of interest" description="Disordered" evidence="1">
    <location>
        <begin position="283"/>
        <end position="322"/>
    </location>
</feature>
<evidence type="ECO:0000313" key="2">
    <source>
        <dbReference type="EMBL" id="GET85559.1"/>
    </source>
</evidence>
<feature type="compositionally biased region" description="Acidic residues" evidence="1">
    <location>
        <begin position="288"/>
        <end position="300"/>
    </location>
</feature>
<protein>
    <submittedName>
        <fullName evidence="2">Uncharacterized protein</fullName>
    </submittedName>
</protein>
<feature type="compositionally biased region" description="Acidic residues" evidence="1">
    <location>
        <begin position="219"/>
        <end position="231"/>
    </location>
</feature>
<feature type="compositionally biased region" description="Polar residues" evidence="1">
    <location>
        <begin position="1"/>
        <end position="12"/>
    </location>
</feature>
<feature type="compositionally biased region" description="Polar residues" evidence="1">
    <location>
        <begin position="370"/>
        <end position="385"/>
    </location>
</feature>
<feature type="region of interest" description="Disordered" evidence="1">
    <location>
        <begin position="1"/>
        <end position="36"/>
    </location>
</feature>
<feature type="region of interest" description="Disordered" evidence="1">
    <location>
        <begin position="179"/>
        <end position="248"/>
    </location>
</feature>
<accession>A0A640KDH1</accession>